<dbReference type="AlphaFoldDB" id="K1SF79"/>
<evidence type="ECO:0000256" key="1">
    <source>
        <dbReference type="ARBA" id="ARBA00023125"/>
    </source>
</evidence>
<feature type="non-terminal residue" evidence="2">
    <location>
        <position position="1"/>
    </location>
</feature>
<gene>
    <name evidence="2" type="ORF">LEA_14948</name>
</gene>
<dbReference type="Pfam" id="PF00436">
    <property type="entry name" value="SSB"/>
    <property type="match status" value="1"/>
</dbReference>
<organism evidence="2">
    <name type="scientific">human gut metagenome</name>
    <dbReference type="NCBI Taxonomy" id="408170"/>
    <lineage>
        <taxon>unclassified sequences</taxon>
        <taxon>metagenomes</taxon>
        <taxon>organismal metagenomes</taxon>
    </lineage>
</organism>
<name>K1SF79_9ZZZZ</name>
<evidence type="ECO:0000313" key="2">
    <source>
        <dbReference type="EMBL" id="EKC56208.1"/>
    </source>
</evidence>
<protein>
    <submittedName>
        <fullName evidence="2">Single-strand binding protein/Primosomal replication protein n</fullName>
    </submittedName>
</protein>
<dbReference type="Gene3D" id="2.40.50.140">
    <property type="entry name" value="Nucleic acid-binding proteins"/>
    <property type="match status" value="2"/>
</dbReference>
<proteinExistence type="predicted"/>
<dbReference type="SUPFAM" id="SSF50249">
    <property type="entry name" value="Nucleic acid-binding proteins"/>
    <property type="match status" value="1"/>
</dbReference>
<dbReference type="EMBL" id="AJWY01010196">
    <property type="protein sequence ID" value="EKC56208.1"/>
    <property type="molecule type" value="Genomic_DNA"/>
</dbReference>
<dbReference type="NCBIfam" id="NF004476">
    <property type="entry name" value="PRK05813.1"/>
    <property type="match status" value="1"/>
</dbReference>
<dbReference type="InterPro" id="IPR000424">
    <property type="entry name" value="Primosome_PriB/ssb"/>
</dbReference>
<sequence>ARAVARNRQERFFTFPLETQRLSGTIDRVNVVVRERLLAEMPLEESARLCVIGDVRSFNNRRGPGAKLVITVFARDISLSDEPYDRNLILLSGTLCKPPNLRTTPMGRDICDLMLAVNRHYGRSDYLPCITWGARACETALWDVGTRVSLEGRLQSRSYIKVLDTGAVERTAFEVSVLDICRLSAPDD</sequence>
<dbReference type="GO" id="GO:0003697">
    <property type="term" value="F:single-stranded DNA binding"/>
    <property type="evidence" value="ECO:0007669"/>
    <property type="project" value="InterPro"/>
</dbReference>
<dbReference type="InterPro" id="IPR012340">
    <property type="entry name" value="NA-bd_OB-fold"/>
</dbReference>
<dbReference type="PROSITE" id="PS50935">
    <property type="entry name" value="SSB"/>
    <property type="match status" value="1"/>
</dbReference>
<comment type="caution">
    <text evidence="2">The sequence shown here is derived from an EMBL/GenBank/DDBJ whole genome shotgun (WGS) entry which is preliminary data.</text>
</comment>
<keyword evidence="1" id="KW-0238">DNA-binding</keyword>
<accession>K1SF79</accession>
<dbReference type="CDD" id="cd04496">
    <property type="entry name" value="SSB_OBF"/>
    <property type="match status" value="1"/>
</dbReference>
<reference evidence="2" key="1">
    <citation type="journal article" date="2013" name="Environ. Microbiol.">
        <title>Microbiota from the distal guts of lean and obese adolescents exhibit partial functional redundancy besides clear differences in community structure.</title>
        <authorList>
            <person name="Ferrer M."/>
            <person name="Ruiz A."/>
            <person name="Lanza F."/>
            <person name="Haange S.B."/>
            <person name="Oberbach A."/>
            <person name="Till H."/>
            <person name="Bargiela R."/>
            <person name="Campoy C."/>
            <person name="Segura M.T."/>
            <person name="Richter M."/>
            <person name="von Bergen M."/>
            <person name="Seifert J."/>
            <person name="Suarez A."/>
        </authorList>
    </citation>
    <scope>NUCLEOTIDE SEQUENCE</scope>
</reference>